<sequence>MIKKIFSFLFEKNQEIKEEKKEIKLESQKIKQENQDISYPIEYIAYYEDGVTIKEKGMKNALGIDGWVTRYDRLGNEIEKVQYSNGLYLGNPFTGKTPDEIADELGLLVDETGDYNDFSGEEFIIDEKVASTLLKQ</sequence>
<proteinExistence type="predicted"/>
<evidence type="ECO:0000313" key="2">
    <source>
        <dbReference type="EMBL" id="STO28758.1"/>
    </source>
</evidence>
<keyword evidence="3" id="KW-1185">Reference proteome</keyword>
<dbReference type="EMBL" id="UGGU01000002">
    <property type="protein sequence ID" value="STO28758.1"/>
    <property type="molecule type" value="Genomic_DNA"/>
</dbReference>
<reference evidence="2 3" key="1">
    <citation type="submission" date="2018-06" db="EMBL/GenBank/DDBJ databases">
        <authorList>
            <consortium name="Pathogen Informatics"/>
            <person name="Doyle S."/>
        </authorList>
    </citation>
    <scope>NUCLEOTIDE SEQUENCE [LARGE SCALE GENOMIC DNA]</scope>
    <source>
        <strain evidence="2 3">NCTC10723</strain>
    </source>
</reference>
<evidence type="ECO:0000256" key="1">
    <source>
        <dbReference type="SAM" id="Coils"/>
    </source>
</evidence>
<gene>
    <name evidence="2" type="ORF">NCTC10723_00069</name>
</gene>
<dbReference type="Proteomes" id="UP000255328">
    <property type="component" value="Unassembled WGS sequence"/>
</dbReference>
<keyword evidence="1" id="KW-0175">Coiled coil</keyword>
<evidence type="ECO:0000313" key="3">
    <source>
        <dbReference type="Proteomes" id="UP000255328"/>
    </source>
</evidence>
<organism evidence="2 3">
    <name type="scientific">Fusobacterium necrogenes</name>
    <dbReference type="NCBI Taxonomy" id="858"/>
    <lineage>
        <taxon>Bacteria</taxon>
        <taxon>Fusobacteriati</taxon>
        <taxon>Fusobacteriota</taxon>
        <taxon>Fusobacteriia</taxon>
        <taxon>Fusobacteriales</taxon>
        <taxon>Fusobacteriaceae</taxon>
        <taxon>Fusobacterium</taxon>
    </lineage>
</organism>
<dbReference type="RefSeq" id="WP_115268251.1">
    <property type="nucleotide sequence ID" value="NZ_UGGU01000002.1"/>
</dbReference>
<accession>A0A377GP78</accession>
<feature type="coiled-coil region" evidence="1">
    <location>
        <begin position="9"/>
        <end position="36"/>
    </location>
</feature>
<dbReference type="OrthoDB" id="90717at2"/>
<dbReference type="AlphaFoldDB" id="A0A377GP78"/>
<evidence type="ECO:0008006" key="4">
    <source>
        <dbReference type="Google" id="ProtNLM"/>
    </source>
</evidence>
<protein>
    <recommendedName>
        <fullName evidence="4">MORN repeat variant</fullName>
    </recommendedName>
</protein>
<name>A0A377GP78_9FUSO</name>